<dbReference type="PROSITE" id="PS00109">
    <property type="entry name" value="PROTEIN_KINASE_TYR"/>
    <property type="match status" value="1"/>
</dbReference>
<keyword evidence="23" id="KW-1185">Reference proteome</keyword>
<evidence type="ECO:0000256" key="20">
    <source>
        <dbReference type="SAM" id="Phobius"/>
    </source>
</evidence>
<evidence type="ECO:0000256" key="19">
    <source>
        <dbReference type="ARBA" id="ARBA00048679"/>
    </source>
</evidence>
<dbReference type="InterPro" id="IPR001611">
    <property type="entry name" value="Leu-rich_rpt"/>
</dbReference>
<dbReference type="InterPro" id="IPR003591">
    <property type="entry name" value="Leu-rich_rpt_typical-subtyp"/>
</dbReference>
<comment type="catalytic activity">
    <reaction evidence="18">
        <text>L-threonyl-[protein] + ATP = O-phospho-L-threonyl-[protein] + ADP + H(+)</text>
        <dbReference type="Rhea" id="RHEA:46608"/>
        <dbReference type="Rhea" id="RHEA-COMP:11060"/>
        <dbReference type="Rhea" id="RHEA-COMP:11605"/>
        <dbReference type="ChEBI" id="CHEBI:15378"/>
        <dbReference type="ChEBI" id="CHEBI:30013"/>
        <dbReference type="ChEBI" id="CHEBI:30616"/>
        <dbReference type="ChEBI" id="CHEBI:61977"/>
        <dbReference type="ChEBI" id="CHEBI:456216"/>
        <dbReference type="EC" id="2.7.11.1"/>
    </reaction>
</comment>
<dbReference type="PANTHER" id="PTHR48053">
    <property type="entry name" value="LEUCINE RICH REPEAT FAMILY PROTEIN, EXPRESSED"/>
    <property type="match status" value="1"/>
</dbReference>
<dbReference type="Pfam" id="PF08263">
    <property type="entry name" value="LRRNT_2"/>
    <property type="match status" value="1"/>
</dbReference>
<dbReference type="FunFam" id="3.80.10.10:FF:000177">
    <property type="entry name" value="Leucine-rich repeat receptor-like serine/threonine-protein kinase At1g17230"/>
    <property type="match status" value="1"/>
</dbReference>
<dbReference type="Pfam" id="PF13855">
    <property type="entry name" value="LRR_8"/>
    <property type="match status" value="1"/>
</dbReference>
<evidence type="ECO:0000256" key="7">
    <source>
        <dbReference type="ARBA" id="ARBA00022679"/>
    </source>
</evidence>
<keyword evidence="13" id="KW-0067">ATP-binding</keyword>
<dbReference type="AlphaFoldDB" id="A0A9Q1LNW1"/>
<keyword evidence="8 20" id="KW-0812">Transmembrane</keyword>
<dbReference type="InterPro" id="IPR051716">
    <property type="entry name" value="Plant_RL_S/T_kinase"/>
</dbReference>
<evidence type="ECO:0000259" key="21">
    <source>
        <dbReference type="PROSITE" id="PS50011"/>
    </source>
</evidence>
<evidence type="ECO:0000256" key="1">
    <source>
        <dbReference type="ARBA" id="ARBA00004251"/>
    </source>
</evidence>
<keyword evidence="17" id="KW-0325">Glycoprotein</keyword>
<evidence type="ECO:0000256" key="18">
    <source>
        <dbReference type="ARBA" id="ARBA00047899"/>
    </source>
</evidence>
<evidence type="ECO:0000256" key="13">
    <source>
        <dbReference type="ARBA" id="ARBA00022840"/>
    </source>
</evidence>
<dbReference type="InterPro" id="IPR011009">
    <property type="entry name" value="Kinase-like_dom_sf"/>
</dbReference>
<sequence length="1081" mass="120298">MILQVDKPMWNPVPSLDMLLSLSFTVFQLVFAKHHFNTSETYSSANVVALLTWKASLESESQLLLSSWMNTSTSPCHWDFIRCDNLGRVTQMNMSNNLIKGTLDHLDFSSFPYLLKIDFSSNSLYGTLPTNIFYLSKLSYLDLGYNDFSGTIPPEIRFLKNVKNLMLDHTRLSGILPQEFGMLESLFLLRIQATNLTGTIPVSIGNLSSLSLLYLDENKFSGHIPQEIGMLSSLKGLFLSRNTFIGSIPTSFGNLTNLEYLYLHTNSLSGSIPQEISSLTHLTDMDFGFNKFIGQIPGSIGNFSKLFNLILTKNSLTGEIPISFGDLSNLLFLSLCSNRLSGSIPSSIGNLTKLNTLYLCQNEFYGPIPPSFGNLKSLVDMRLFSNKLNGCLPVEWENITNWEMFHLADNNLTGHLPHNVCLGGFLTEISVQNNRFIGGIPRSLTNCSKLSRVRLDNNKLSGKISEVVGVYSNLDYIDLSHNELYGELSSQWGLCGKVTCLKMSNNYLSGSIPFEIGNASHLHVLDLSSNYFSGKVPRSLDSLKLLFELDLSGNELSGGIPSQLVMLSTLAKLNLAENHLSGIIPEQIGDAMQLLSLNLSKNMLKGNIPSNLGNLHFLQNMDLSHNMLNGEIPGQLGRLHSVEAMNLSHNKLIGSIPSSFNQCISLTFVDISNNQLIGPLPNNLAFQNASLEELRNNKGLCGHLIGLNRCSSSSIITKRRIRISTILFSLGGVLLLMVIICLIFVAFSKRRAQFEQREQNKDLFSIWSFDGKMTYENIIIATEGFDNKYCIGKGGQGSVFRVELPSGQVVAVKKYHPLANGELDSLKGFKNETKTLLKIRHRNIVKLYGFCSHASHSFLVYELLEGGSLSERLRDDKRATELDWIKRVNIVRGVAYALSYMHHECSPPILHRDISSKNVLLDHEDRPRLSDFGTAKLLRPNSSNWTSFAGTFGYLAPELAYTMEVSESCDTYSFGVLSLEVILGRHPADLVQAISSVSSTSEILDILFKDLIDQRSLPPFRVAKELIKITRIAFTCLHPNPQLRPTMQQVSASLAKEELLLKNRFPFITIGQLIDLELGSS</sequence>
<dbReference type="FunFam" id="3.80.10.10:FF:000356">
    <property type="entry name" value="LRR receptor-like serine/threonine-protein kinase"/>
    <property type="match status" value="1"/>
</dbReference>
<evidence type="ECO:0000256" key="11">
    <source>
        <dbReference type="ARBA" id="ARBA00022741"/>
    </source>
</evidence>
<name>A0A9Q1LNW1_9SOLA</name>
<evidence type="ECO:0000256" key="5">
    <source>
        <dbReference type="ARBA" id="ARBA00022553"/>
    </source>
</evidence>
<keyword evidence="7" id="KW-0808">Transferase</keyword>
<keyword evidence="9" id="KW-0732">Signal</keyword>
<dbReference type="Gene3D" id="3.30.200.20">
    <property type="entry name" value="Phosphorylase Kinase, domain 1"/>
    <property type="match status" value="1"/>
</dbReference>
<dbReference type="EC" id="2.7.11.1" evidence="2"/>
<dbReference type="InterPro" id="IPR013210">
    <property type="entry name" value="LRR_N_plant-typ"/>
</dbReference>
<dbReference type="InterPro" id="IPR000719">
    <property type="entry name" value="Prot_kinase_dom"/>
</dbReference>
<comment type="caution">
    <text evidence="22">The sequence shown here is derived from an EMBL/GenBank/DDBJ whole genome shotgun (WGS) entry which is preliminary data.</text>
</comment>
<keyword evidence="14 20" id="KW-1133">Transmembrane helix</keyword>
<keyword evidence="4" id="KW-0723">Serine/threonine-protein kinase</keyword>
<evidence type="ECO:0000256" key="16">
    <source>
        <dbReference type="ARBA" id="ARBA00023170"/>
    </source>
</evidence>
<keyword evidence="3" id="KW-1003">Cell membrane</keyword>
<dbReference type="Gene3D" id="3.80.10.10">
    <property type="entry name" value="Ribonuclease Inhibitor"/>
    <property type="match status" value="4"/>
</dbReference>
<keyword evidence="10" id="KW-0677">Repeat</keyword>
<dbReference type="FunFam" id="1.10.510.10:FF:000445">
    <property type="entry name" value="MDIS1-interacting receptor like kinase 2"/>
    <property type="match status" value="1"/>
</dbReference>
<keyword evidence="16" id="KW-0675">Receptor</keyword>
<gene>
    <name evidence="22" type="ORF">K7X08_013665</name>
</gene>
<accession>A0A9Q1LNW1</accession>
<evidence type="ECO:0000313" key="23">
    <source>
        <dbReference type="Proteomes" id="UP001152561"/>
    </source>
</evidence>
<dbReference type="OrthoDB" id="1265723at2759"/>
<dbReference type="GO" id="GO:0050832">
    <property type="term" value="P:defense response to fungus"/>
    <property type="evidence" value="ECO:0007669"/>
    <property type="project" value="UniProtKB-ARBA"/>
</dbReference>
<dbReference type="InterPro" id="IPR032675">
    <property type="entry name" value="LRR_dom_sf"/>
</dbReference>
<keyword evidence="15 20" id="KW-0472">Membrane</keyword>
<evidence type="ECO:0000313" key="22">
    <source>
        <dbReference type="EMBL" id="KAJ8539413.1"/>
    </source>
</evidence>
<feature type="transmembrane region" description="Helical" evidence="20">
    <location>
        <begin position="726"/>
        <end position="747"/>
    </location>
</feature>
<dbReference type="Proteomes" id="UP001152561">
    <property type="component" value="Unassembled WGS sequence"/>
</dbReference>
<dbReference type="InterPro" id="IPR008266">
    <property type="entry name" value="Tyr_kinase_AS"/>
</dbReference>
<dbReference type="PANTHER" id="PTHR48053:SF9">
    <property type="entry name" value="PROTEIN KINASE DOMAIN-CONTAINING PROTEIN"/>
    <property type="match status" value="1"/>
</dbReference>
<dbReference type="GO" id="GO:0004674">
    <property type="term" value="F:protein serine/threonine kinase activity"/>
    <property type="evidence" value="ECO:0007669"/>
    <property type="project" value="UniProtKB-KW"/>
</dbReference>
<evidence type="ECO:0000256" key="10">
    <source>
        <dbReference type="ARBA" id="ARBA00022737"/>
    </source>
</evidence>
<evidence type="ECO:0000256" key="6">
    <source>
        <dbReference type="ARBA" id="ARBA00022614"/>
    </source>
</evidence>
<evidence type="ECO:0000256" key="9">
    <source>
        <dbReference type="ARBA" id="ARBA00022729"/>
    </source>
</evidence>
<comment type="subcellular location">
    <subcellularLocation>
        <location evidence="1">Cell membrane</location>
        <topology evidence="1">Single-pass type I membrane protein</topology>
    </subcellularLocation>
</comment>
<dbReference type="SUPFAM" id="SSF56112">
    <property type="entry name" value="Protein kinase-like (PK-like)"/>
    <property type="match status" value="1"/>
</dbReference>
<dbReference type="PROSITE" id="PS50011">
    <property type="entry name" value="PROTEIN_KINASE_DOM"/>
    <property type="match status" value="1"/>
</dbReference>
<dbReference type="SUPFAM" id="SSF52058">
    <property type="entry name" value="L domain-like"/>
    <property type="match status" value="2"/>
</dbReference>
<keyword evidence="6" id="KW-0433">Leucine-rich repeat</keyword>
<feature type="domain" description="Protein kinase" evidence="21">
    <location>
        <begin position="785"/>
        <end position="1068"/>
    </location>
</feature>
<dbReference type="Pfam" id="PF00560">
    <property type="entry name" value="LRR_1"/>
    <property type="match status" value="9"/>
</dbReference>
<keyword evidence="12" id="KW-0418">Kinase</keyword>
<dbReference type="SMART" id="SM00369">
    <property type="entry name" value="LRR_TYP"/>
    <property type="match status" value="7"/>
</dbReference>
<comment type="catalytic activity">
    <reaction evidence="19">
        <text>L-seryl-[protein] + ATP = O-phospho-L-seryl-[protein] + ADP + H(+)</text>
        <dbReference type="Rhea" id="RHEA:17989"/>
        <dbReference type="Rhea" id="RHEA-COMP:9863"/>
        <dbReference type="Rhea" id="RHEA-COMP:11604"/>
        <dbReference type="ChEBI" id="CHEBI:15378"/>
        <dbReference type="ChEBI" id="CHEBI:29999"/>
        <dbReference type="ChEBI" id="CHEBI:30616"/>
        <dbReference type="ChEBI" id="CHEBI:83421"/>
        <dbReference type="ChEBI" id="CHEBI:456216"/>
        <dbReference type="EC" id="2.7.11.1"/>
    </reaction>
</comment>
<evidence type="ECO:0000256" key="14">
    <source>
        <dbReference type="ARBA" id="ARBA00022989"/>
    </source>
</evidence>
<evidence type="ECO:0000256" key="12">
    <source>
        <dbReference type="ARBA" id="ARBA00022777"/>
    </source>
</evidence>
<keyword evidence="11" id="KW-0547">Nucleotide-binding</keyword>
<evidence type="ECO:0000256" key="3">
    <source>
        <dbReference type="ARBA" id="ARBA00022475"/>
    </source>
</evidence>
<reference evidence="23" key="1">
    <citation type="journal article" date="2023" name="Proc. Natl. Acad. Sci. U.S.A.">
        <title>Genomic and structural basis for evolution of tropane alkaloid biosynthesis.</title>
        <authorList>
            <person name="Wanga Y.-J."/>
            <person name="Taina T."/>
            <person name="Yua J.-Y."/>
            <person name="Lia J."/>
            <person name="Xua B."/>
            <person name="Chenc J."/>
            <person name="D'Auriad J.C."/>
            <person name="Huanga J.-P."/>
            <person name="Huanga S.-X."/>
        </authorList>
    </citation>
    <scope>NUCLEOTIDE SEQUENCE [LARGE SCALE GENOMIC DNA]</scope>
    <source>
        <strain evidence="23">cv. KIB-2019</strain>
    </source>
</reference>
<evidence type="ECO:0000256" key="17">
    <source>
        <dbReference type="ARBA" id="ARBA00023180"/>
    </source>
</evidence>
<proteinExistence type="predicted"/>
<evidence type="ECO:0000256" key="4">
    <source>
        <dbReference type="ARBA" id="ARBA00022527"/>
    </source>
</evidence>
<evidence type="ECO:0000256" key="2">
    <source>
        <dbReference type="ARBA" id="ARBA00012513"/>
    </source>
</evidence>
<evidence type="ECO:0000256" key="8">
    <source>
        <dbReference type="ARBA" id="ARBA00022692"/>
    </source>
</evidence>
<organism evidence="22 23">
    <name type="scientific">Anisodus acutangulus</name>
    <dbReference type="NCBI Taxonomy" id="402998"/>
    <lineage>
        <taxon>Eukaryota</taxon>
        <taxon>Viridiplantae</taxon>
        <taxon>Streptophyta</taxon>
        <taxon>Embryophyta</taxon>
        <taxon>Tracheophyta</taxon>
        <taxon>Spermatophyta</taxon>
        <taxon>Magnoliopsida</taxon>
        <taxon>eudicotyledons</taxon>
        <taxon>Gunneridae</taxon>
        <taxon>Pentapetalae</taxon>
        <taxon>asterids</taxon>
        <taxon>lamiids</taxon>
        <taxon>Solanales</taxon>
        <taxon>Solanaceae</taxon>
        <taxon>Solanoideae</taxon>
        <taxon>Hyoscyameae</taxon>
        <taxon>Anisodus</taxon>
    </lineage>
</organism>
<keyword evidence="5" id="KW-0597">Phosphoprotein</keyword>
<dbReference type="FunFam" id="3.80.10.10:FF:000299">
    <property type="entry name" value="Piriformospora indica-insensitive protein 2"/>
    <property type="match status" value="1"/>
</dbReference>
<dbReference type="FunFam" id="3.30.200.20:FF:000309">
    <property type="entry name" value="Leucine-rich repeat receptor protein kinase MSP1"/>
    <property type="match status" value="1"/>
</dbReference>
<dbReference type="GO" id="GO:0005886">
    <property type="term" value="C:plasma membrane"/>
    <property type="evidence" value="ECO:0007669"/>
    <property type="project" value="UniProtKB-SubCell"/>
</dbReference>
<dbReference type="Pfam" id="PF00069">
    <property type="entry name" value="Pkinase"/>
    <property type="match status" value="1"/>
</dbReference>
<dbReference type="FunFam" id="3.80.10.10:FF:000400">
    <property type="entry name" value="Nuclear pore complex protein NUP107"/>
    <property type="match status" value="1"/>
</dbReference>
<dbReference type="GO" id="GO:0005524">
    <property type="term" value="F:ATP binding"/>
    <property type="evidence" value="ECO:0007669"/>
    <property type="project" value="UniProtKB-KW"/>
</dbReference>
<dbReference type="EMBL" id="JAJAGQ010000016">
    <property type="protein sequence ID" value="KAJ8539413.1"/>
    <property type="molecule type" value="Genomic_DNA"/>
</dbReference>
<evidence type="ECO:0000256" key="15">
    <source>
        <dbReference type="ARBA" id="ARBA00023136"/>
    </source>
</evidence>
<protein>
    <recommendedName>
        <fullName evidence="2">non-specific serine/threonine protein kinase</fullName>
        <ecNumber evidence="2">2.7.11.1</ecNumber>
    </recommendedName>
</protein>
<dbReference type="SUPFAM" id="SSF52047">
    <property type="entry name" value="RNI-like"/>
    <property type="match status" value="1"/>
</dbReference>
<dbReference type="Gene3D" id="1.10.510.10">
    <property type="entry name" value="Transferase(Phosphotransferase) domain 1"/>
    <property type="match status" value="1"/>
</dbReference>